<keyword evidence="5 12" id="KW-0963">Cytoplasm</keyword>
<keyword evidence="9 12" id="KW-0949">S-adenosyl-L-methionine</keyword>
<evidence type="ECO:0000256" key="7">
    <source>
        <dbReference type="ARBA" id="ARBA00022603"/>
    </source>
</evidence>
<dbReference type="SUPFAM" id="SSF75217">
    <property type="entry name" value="alpha/beta knot"/>
    <property type="match status" value="1"/>
</dbReference>
<reference evidence="16" key="1">
    <citation type="submission" date="2016-04" db="EMBL/GenBank/DDBJ databases">
        <authorList>
            <person name="Tagini F."/>
        </authorList>
    </citation>
    <scope>NUCLEOTIDE SEQUENCE [LARGE SCALE GENOMIC DNA]</scope>
    <source>
        <strain evidence="16">CHUV0807</strain>
    </source>
</reference>
<comment type="subcellular location">
    <subcellularLocation>
        <location evidence="1 12">Cytoplasm</location>
    </subcellularLocation>
</comment>
<evidence type="ECO:0000256" key="8">
    <source>
        <dbReference type="ARBA" id="ARBA00022679"/>
    </source>
</evidence>
<protein>
    <recommendedName>
        <fullName evidence="4 12">Ribosomal RNA small subunit methyltransferase E</fullName>
        <ecNumber evidence="3 12">2.1.1.193</ecNumber>
    </recommendedName>
</protein>
<evidence type="ECO:0000313" key="15">
    <source>
        <dbReference type="EMBL" id="SAM60521.1"/>
    </source>
</evidence>
<keyword evidence="8 12" id="KW-0808">Transferase</keyword>
<gene>
    <name evidence="15" type="ORF">CHUV0807_0729</name>
</gene>
<comment type="catalytic activity">
    <reaction evidence="11 12">
        <text>uridine(1498) in 16S rRNA + S-adenosyl-L-methionine = N(3)-methyluridine(1498) in 16S rRNA + S-adenosyl-L-homocysteine + H(+)</text>
        <dbReference type="Rhea" id="RHEA:42920"/>
        <dbReference type="Rhea" id="RHEA-COMP:10283"/>
        <dbReference type="Rhea" id="RHEA-COMP:10284"/>
        <dbReference type="ChEBI" id="CHEBI:15378"/>
        <dbReference type="ChEBI" id="CHEBI:57856"/>
        <dbReference type="ChEBI" id="CHEBI:59789"/>
        <dbReference type="ChEBI" id="CHEBI:65315"/>
        <dbReference type="ChEBI" id="CHEBI:74502"/>
        <dbReference type="EC" id="2.1.1.193"/>
    </reaction>
</comment>
<feature type="domain" description="Ribosomal RNA small subunit methyltransferase E methyltransferase" evidence="13">
    <location>
        <begin position="85"/>
        <end position="243"/>
    </location>
</feature>
<evidence type="ECO:0000256" key="4">
    <source>
        <dbReference type="ARBA" id="ARBA00013673"/>
    </source>
</evidence>
<dbReference type="EC" id="2.1.1.193" evidence="3 12"/>
<dbReference type="SUPFAM" id="SSF88697">
    <property type="entry name" value="PUA domain-like"/>
    <property type="match status" value="1"/>
</dbReference>
<accession>A0A1C3H378</accession>
<sequence length="256" mass="27311">MVFGLSQFGHFMREFRLFSSQPLTVGEVVTLDASAHRHVGTVLRLRVGASLVLFNGDGFDYAAELVACDRRASQVRILAREAVGNESPLDLVLFAALLKGEAMDRVVQKAVELGAKRIVPLRTARSEALPADERLSRKLAHWQGIVVASAMQCGRATLPQVEAVRDFADILEDAPGLRWIFSPHDAPAASGQAAEAVSVLIGPEGGFAPHEVTAAVNAGWLPQSLGPRVLRADTAATVALARAQAVFGDLSREAVC</sequence>
<dbReference type="PIRSF" id="PIRSF015601">
    <property type="entry name" value="MTase_slr0722"/>
    <property type="match status" value="1"/>
</dbReference>
<evidence type="ECO:0000256" key="3">
    <source>
        <dbReference type="ARBA" id="ARBA00012328"/>
    </source>
</evidence>
<dbReference type="InterPro" id="IPR006700">
    <property type="entry name" value="RsmE"/>
</dbReference>
<dbReference type="InterPro" id="IPR046886">
    <property type="entry name" value="RsmE_MTase_dom"/>
</dbReference>
<dbReference type="CDD" id="cd18084">
    <property type="entry name" value="RsmE-like"/>
    <property type="match status" value="1"/>
</dbReference>
<dbReference type="EMBL" id="FKLO01000031">
    <property type="protein sequence ID" value="SAM60521.1"/>
    <property type="molecule type" value="Genomic_DNA"/>
</dbReference>
<dbReference type="InterPro" id="IPR046887">
    <property type="entry name" value="RsmE_PUA-like"/>
</dbReference>
<dbReference type="GO" id="GO:0005737">
    <property type="term" value="C:cytoplasm"/>
    <property type="evidence" value="ECO:0007669"/>
    <property type="project" value="UniProtKB-SubCell"/>
</dbReference>
<evidence type="ECO:0000313" key="16">
    <source>
        <dbReference type="Proteomes" id="UP000190837"/>
    </source>
</evidence>
<evidence type="ECO:0000256" key="12">
    <source>
        <dbReference type="PIRNR" id="PIRNR015601"/>
    </source>
</evidence>
<organism evidence="15 16">
    <name type="scientific">Cardiobacterium hominis</name>
    <dbReference type="NCBI Taxonomy" id="2718"/>
    <lineage>
        <taxon>Bacteria</taxon>
        <taxon>Pseudomonadati</taxon>
        <taxon>Pseudomonadota</taxon>
        <taxon>Gammaproteobacteria</taxon>
        <taxon>Cardiobacteriales</taxon>
        <taxon>Cardiobacteriaceae</taxon>
        <taxon>Cardiobacterium</taxon>
    </lineage>
</organism>
<evidence type="ECO:0000256" key="10">
    <source>
        <dbReference type="ARBA" id="ARBA00025699"/>
    </source>
</evidence>
<comment type="function">
    <text evidence="10 12">Specifically methylates the N3 position of the uracil ring of uridine 1498 (m3U1498) in 16S rRNA. Acts on the fully assembled 30S ribosomal subunit.</text>
</comment>
<evidence type="ECO:0000259" key="13">
    <source>
        <dbReference type="Pfam" id="PF04452"/>
    </source>
</evidence>
<dbReference type="PANTHER" id="PTHR30027">
    <property type="entry name" value="RIBOSOMAL RNA SMALL SUBUNIT METHYLTRANSFERASE E"/>
    <property type="match status" value="1"/>
</dbReference>
<evidence type="ECO:0000256" key="1">
    <source>
        <dbReference type="ARBA" id="ARBA00004496"/>
    </source>
</evidence>
<dbReference type="Gene3D" id="3.40.1280.10">
    <property type="match status" value="1"/>
</dbReference>
<evidence type="ECO:0000256" key="11">
    <source>
        <dbReference type="ARBA" id="ARBA00047944"/>
    </source>
</evidence>
<dbReference type="NCBIfam" id="TIGR00046">
    <property type="entry name" value="RsmE family RNA methyltransferase"/>
    <property type="match status" value="1"/>
</dbReference>
<proteinExistence type="inferred from homology"/>
<dbReference type="Pfam" id="PF04452">
    <property type="entry name" value="Methyltrans_RNA"/>
    <property type="match status" value="1"/>
</dbReference>
<dbReference type="InterPro" id="IPR015947">
    <property type="entry name" value="PUA-like_sf"/>
</dbReference>
<dbReference type="InterPro" id="IPR029028">
    <property type="entry name" value="Alpha/beta_knot_MTases"/>
</dbReference>
<evidence type="ECO:0000259" key="14">
    <source>
        <dbReference type="Pfam" id="PF20260"/>
    </source>
</evidence>
<keyword evidence="7 12" id="KW-0489">Methyltransferase</keyword>
<evidence type="ECO:0000256" key="6">
    <source>
        <dbReference type="ARBA" id="ARBA00022552"/>
    </source>
</evidence>
<keyword evidence="6 12" id="KW-0698">rRNA processing</keyword>
<dbReference type="Proteomes" id="UP000190837">
    <property type="component" value="Unassembled WGS sequence"/>
</dbReference>
<comment type="similarity">
    <text evidence="2 12">Belongs to the RNA methyltransferase RsmE family.</text>
</comment>
<dbReference type="Pfam" id="PF20260">
    <property type="entry name" value="PUA_4"/>
    <property type="match status" value="1"/>
</dbReference>
<evidence type="ECO:0000256" key="2">
    <source>
        <dbReference type="ARBA" id="ARBA00005528"/>
    </source>
</evidence>
<dbReference type="GO" id="GO:0070475">
    <property type="term" value="P:rRNA base methylation"/>
    <property type="evidence" value="ECO:0007669"/>
    <property type="project" value="TreeGrafter"/>
</dbReference>
<dbReference type="InterPro" id="IPR029026">
    <property type="entry name" value="tRNA_m1G_MTases_N"/>
</dbReference>
<dbReference type="NCBIfam" id="NF008692">
    <property type="entry name" value="PRK11713.1-5"/>
    <property type="match status" value="1"/>
</dbReference>
<feature type="domain" description="Ribosomal RNA small subunit methyltransferase E PUA-like" evidence="14">
    <location>
        <begin position="37"/>
        <end position="78"/>
    </location>
</feature>
<name>A0A1C3H378_9GAMM</name>
<dbReference type="GO" id="GO:0070042">
    <property type="term" value="F:rRNA (uridine-N3-)-methyltransferase activity"/>
    <property type="evidence" value="ECO:0007669"/>
    <property type="project" value="TreeGrafter"/>
</dbReference>
<evidence type="ECO:0000256" key="5">
    <source>
        <dbReference type="ARBA" id="ARBA00022490"/>
    </source>
</evidence>
<dbReference type="PANTHER" id="PTHR30027:SF3">
    <property type="entry name" value="16S RRNA (URACIL(1498)-N(3))-METHYLTRANSFERASE"/>
    <property type="match status" value="1"/>
</dbReference>
<dbReference type="Gene3D" id="2.40.240.20">
    <property type="entry name" value="Hypothetical PUA domain-like, domain 1"/>
    <property type="match status" value="1"/>
</dbReference>
<dbReference type="AlphaFoldDB" id="A0A1C3H378"/>
<evidence type="ECO:0000256" key="9">
    <source>
        <dbReference type="ARBA" id="ARBA00022691"/>
    </source>
</evidence>